<proteinExistence type="predicted"/>
<name>A0AAD7CVS3_MYCRO</name>
<dbReference type="Proteomes" id="UP001221757">
    <property type="component" value="Unassembled WGS sequence"/>
</dbReference>
<evidence type="ECO:0000313" key="1">
    <source>
        <dbReference type="EMBL" id="KAJ7665594.1"/>
    </source>
</evidence>
<accession>A0AAD7CVS3</accession>
<dbReference type="AlphaFoldDB" id="A0AAD7CVS3"/>
<dbReference type="EMBL" id="JARKIE010000215">
    <property type="protein sequence ID" value="KAJ7665594.1"/>
    <property type="molecule type" value="Genomic_DNA"/>
</dbReference>
<gene>
    <name evidence="1" type="ORF">B0H17DRAFT_1210929</name>
</gene>
<evidence type="ECO:0000313" key="2">
    <source>
        <dbReference type="Proteomes" id="UP001221757"/>
    </source>
</evidence>
<protein>
    <recommendedName>
        <fullName evidence="3">F-box domain-containing protein</fullName>
    </recommendedName>
</protein>
<keyword evidence="2" id="KW-1185">Reference proteome</keyword>
<reference evidence="1" key="1">
    <citation type="submission" date="2023-03" db="EMBL/GenBank/DDBJ databases">
        <title>Massive genome expansion in bonnet fungi (Mycena s.s.) driven by repeated elements and novel gene families across ecological guilds.</title>
        <authorList>
            <consortium name="Lawrence Berkeley National Laboratory"/>
            <person name="Harder C.B."/>
            <person name="Miyauchi S."/>
            <person name="Viragh M."/>
            <person name="Kuo A."/>
            <person name="Thoen E."/>
            <person name="Andreopoulos B."/>
            <person name="Lu D."/>
            <person name="Skrede I."/>
            <person name="Drula E."/>
            <person name="Henrissat B."/>
            <person name="Morin E."/>
            <person name="Kohler A."/>
            <person name="Barry K."/>
            <person name="LaButti K."/>
            <person name="Morin E."/>
            <person name="Salamov A."/>
            <person name="Lipzen A."/>
            <person name="Mereny Z."/>
            <person name="Hegedus B."/>
            <person name="Baldrian P."/>
            <person name="Stursova M."/>
            <person name="Weitz H."/>
            <person name="Taylor A."/>
            <person name="Grigoriev I.V."/>
            <person name="Nagy L.G."/>
            <person name="Martin F."/>
            <person name="Kauserud H."/>
        </authorList>
    </citation>
    <scope>NUCLEOTIDE SEQUENCE</scope>
    <source>
        <strain evidence="1">CBHHK067</strain>
    </source>
</reference>
<evidence type="ECO:0008006" key="3">
    <source>
        <dbReference type="Google" id="ProtNLM"/>
    </source>
</evidence>
<comment type="caution">
    <text evidence="1">The sequence shown here is derived from an EMBL/GenBank/DDBJ whole genome shotgun (WGS) entry which is preliminary data.</text>
</comment>
<sequence>MSNIDLLPPDLMRELMLRASSIHDKFAPAQVSQLWRNITLDTSLLWSSLTGRKRLQSRLLPGPAHTGVQRLNHDTACPILFFPGEAAWAAHALQALVPYVPRLETLDVEFPSYHGININHLLDSDLQCLALHTLRSMGPEYSRHLPLSLSTPQLPILDLEHLIVNPTKCDGLFVPTLEDFRLSAVEGTSVETLAHVFTHCPLVWCFVLHSYYLWNDTPDDCDFRIFDLERILKIGFSDTVLEKIAGSTCNGFTDDLELLTVALLPDVGCLVCFEMVQFTQTVLRDNSGRTRQLDCCNDDGNFEIQDMWRYLSVHYDLHQTIREIWLGPAYWEEYAKILHPPQSPDDITLGINLCAYLSEW</sequence>
<organism evidence="1 2">
    <name type="scientific">Mycena rosella</name>
    <name type="common">Pink bonnet</name>
    <name type="synonym">Agaricus rosellus</name>
    <dbReference type="NCBI Taxonomy" id="1033263"/>
    <lineage>
        <taxon>Eukaryota</taxon>
        <taxon>Fungi</taxon>
        <taxon>Dikarya</taxon>
        <taxon>Basidiomycota</taxon>
        <taxon>Agaricomycotina</taxon>
        <taxon>Agaricomycetes</taxon>
        <taxon>Agaricomycetidae</taxon>
        <taxon>Agaricales</taxon>
        <taxon>Marasmiineae</taxon>
        <taxon>Mycenaceae</taxon>
        <taxon>Mycena</taxon>
    </lineage>
</organism>